<accession>A0A830F060</accession>
<dbReference type="GO" id="GO:0004462">
    <property type="term" value="F:lactoylglutathione lyase activity"/>
    <property type="evidence" value="ECO:0007669"/>
    <property type="project" value="TreeGrafter"/>
</dbReference>
<dbReference type="InterPro" id="IPR029068">
    <property type="entry name" value="Glyas_Bleomycin-R_OHBP_Dase"/>
</dbReference>
<protein>
    <recommendedName>
        <fullName evidence="1">VOC domain-containing protein</fullName>
    </recommendedName>
</protein>
<dbReference type="OrthoDB" id="358887at2157"/>
<organism evidence="2 3">
    <name type="scientific">Halarchaeum grantii</name>
    <dbReference type="NCBI Taxonomy" id="1193105"/>
    <lineage>
        <taxon>Archaea</taxon>
        <taxon>Methanobacteriati</taxon>
        <taxon>Methanobacteriota</taxon>
        <taxon>Stenosarchaea group</taxon>
        <taxon>Halobacteria</taxon>
        <taxon>Halobacteriales</taxon>
        <taxon>Halobacteriaceae</taxon>
    </lineage>
</organism>
<dbReference type="SUPFAM" id="SSF54593">
    <property type="entry name" value="Glyoxalase/Bleomycin resistance protein/Dihydroxybiphenyl dioxygenase"/>
    <property type="match status" value="1"/>
</dbReference>
<dbReference type="PROSITE" id="PS51819">
    <property type="entry name" value="VOC"/>
    <property type="match status" value="1"/>
</dbReference>
<evidence type="ECO:0000313" key="3">
    <source>
        <dbReference type="Proteomes" id="UP000628840"/>
    </source>
</evidence>
<dbReference type="PANTHER" id="PTHR46036">
    <property type="entry name" value="LACTOYLGLUTATHIONE LYASE"/>
    <property type="match status" value="1"/>
</dbReference>
<name>A0A830F060_9EURY</name>
<dbReference type="RefSeq" id="WP_188879272.1">
    <property type="nucleotide sequence ID" value="NZ_BMPF01000001.1"/>
</dbReference>
<dbReference type="AlphaFoldDB" id="A0A830F060"/>
<comment type="caution">
    <text evidence="2">The sequence shown here is derived from an EMBL/GenBank/DDBJ whole genome shotgun (WGS) entry which is preliminary data.</text>
</comment>
<evidence type="ECO:0000259" key="1">
    <source>
        <dbReference type="PROSITE" id="PS51819"/>
    </source>
</evidence>
<feature type="domain" description="VOC" evidence="1">
    <location>
        <begin position="10"/>
        <end position="127"/>
    </location>
</feature>
<dbReference type="Gene3D" id="3.10.180.10">
    <property type="entry name" value="2,3-Dihydroxybiphenyl 1,2-Dioxygenase, domain 1"/>
    <property type="match status" value="1"/>
</dbReference>
<reference evidence="2 3" key="1">
    <citation type="journal article" date="2019" name="Int. J. Syst. Evol. Microbiol.">
        <title>The Global Catalogue of Microorganisms (GCM) 10K type strain sequencing project: providing services to taxonomists for standard genome sequencing and annotation.</title>
        <authorList>
            <consortium name="The Broad Institute Genomics Platform"/>
            <consortium name="The Broad Institute Genome Sequencing Center for Infectious Disease"/>
            <person name="Wu L."/>
            <person name="Ma J."/>
        </authorList>
    </citation>
    <scope>NUCLEOTIDE SEQUENCE [LARGE SCALE GENOMIC DNA]</scope>
    <source>
        <strain evidence="2 3">JCM 19585</strain>
    </source>
</reference>
<dbReference type="InterPro" id="IPR004360">
    <property type="entry name" value="Glyas_Fos-R_dOase_dom"/>
</dbReference>
<keyword evidence="3" id="KW-1185">Reference proteome</keyword>
<dbReference type="CDD" id="cd06587">
    <property type="entry name" value="VOC"/>
    <property type="match status" value="1"/>
</dbReference>
<dbReference type="Proteomes" id="UP000628840">
    <property type="component" value="Unassembled WGS sequence"/>
</dbReference>
<dbReference type="GO" id="GO:0019243">
    <property type="term" value="P:methylglyoxal catabolic process to D-lactate via S-lactoyl-glutathione"/>
    <property type="evidence" value="ECO:0007669"/>
    <property type="project" value="TreeGrafter"/>
</dbReference>
<dbReference type="InterPro" id="IPR037523">
    <property type="entry name" value="VOC_core"/>
</dbReference>
<dbReference type="GO" id="GO:0005737">
    <property type="term" value="C:cytoplasm"/>
    <property type="evidence" value="ECO:0007669"/>
    <property type="project" value="TreeGrafter"/>
</dbReference>
<proteinExistence type="predicted"/>
<dbReference type="PANTHER" id="PTHR46036:SF5">
    <property type="entry name" value="LACTOYLGLUTATHIONE LYASE"/>
    <property type="match status" value="1"/>
</dbReference>
<dbReference type="EMBL" id="BMPF01000001">
    <property type="protein sequence ID" value="GGL26627.1"/>
    <property type="molecule type" value="Genomic_DNA"/>
</dbReference>
<gene>
    <name evidence="2" type="ORF">GCM10009037_07860</name>
</gene>
<dbReference type="Pfam" id="PF00903">
    <property type="entry name" value="Glyoxalase"/>
    <property type="match status" value="1"/>
</dbReference>
<evidence type="ECO:0000313" key="2">
    <source>
        <dbReference type="EMBL" id="GGL26627.1"/>
    </source>
</evidence>
<sequence length="131" mass="14141">MSDDTGADATFLHTCLNVADAERAVAWYTEQLGFEASWGFEAGDTTNRYVADEAGVELQFSETAGVTPDESGDRWDHLAVKVDDVDAAFDDIDHHGVVQEPENNDTAGARTAFVEDPDGHVIELVGPLAEE</sequence>